<dbReference type="Proteomes" id="UP001228504">
    <property type="component" value="Unassembled WGS sequence"/>
</dbReference>
<accession>A0ABT9UW49</accession>
<protein>
    <submittedName>
        <fullName evidence="1">Uncharacterized protein</fullName>
    </submittedName>
</protein>
<keyword evidence="2" id="KW-1185">Reference proteome</keyword>
<proteinExistence type="predicted"/>
<comment type="caution">
    <text evidence="1">The sequence shown here is derived from an EMBL/GenBank/DDBJ whole genome shotgun (WGS) entry which is preliminary data.</text>
</comment>
<dbReference type="RefSeq" id="WP_307487278.1">
    <property type="nucleotide sequence ID" value="NZ_JAUSUF010000010.1"/>
</dbReference>
<name>A0ABT9UW49_9FIRM</name>
<gene>
    <name evidence="1" type="ORF">J2S18_002504</name>
</gene>
<reference evidence="1 2" key="1">
    <citation type="submission" date="2023-07" db="EMBL/GenBank/DDBJ databases">
        <title>Genomic Encyclopedia of Type Strains, Phase IV (KMG-IV): sequencing the most valuable type-strain genomes for metagenomic binning, comparative biology and taxonomic classification.</title>
        <authorList>
            <person name="Goeker M."/>
        </authorList>
    </citation>
    <scope>NUCLEOTIDE SEQUENCE [LARGE SCALE GENOMIC DNA]</scope>
    <source>
        <strain evidence="1 2">DSM 20694</strain>
    </source>
</reference>
<sequence>MCDIGPTGPLGCLDKKFTDKLGWNPSEKYKVNDIVYCGDYNDKIRYGKGSFVCIKNNSNKYLDDERYWRKISVEEMINRKKED</sequence>
<organism evidence="1 2">
    <name type="scientific">Eubacterium multiforme</name>
    <dbReference type="NCBI Taxonomy" id="83339"/>
    <lineage>
        <taxon>Bacteria</taxon>
        <taxon>Bacillati</taxon>
        <taxon>Bacillota</taxon>
        <taxon>Clostridia</taxon>
        <taxon>Eubacteriales</taxon>
        <taxon>Eubacteriaceae</taxon>
        <taxon>Eubacterium</taxon>
    </lineage>
</organism>
<evidence type="ECO:0000313" key="2">
    <source>
        <dbReference type="Proteomes" id="UP001228504"/>
    </source>
</evidence>
<dbReference type="EMBL" id="JAUSUF010000010">
    <property type="protein sequence ID" value="MDQ0150556.1"/>
    <property type="molecule type" value="Genomic_DNA"/>
</dbReference>
<evidence type="ECO:0000313" key="1">
    <source>
        <dbReference type="EMBL" id="MDQ0150556.1"/>
    </source>
</evidence>